<reference evidence="1" key="1">
    <citation type="journal article" date="2014" name="Int. J. Syst. Evol. Microbiol.">
        <title>Complete genome of a new Firmicutes species belonging to the dominant human colonic microbiota ('Ruminococcus bicirculans') reveals two chromosomes and a selective capacity to utilize plant glucans.</title>
        <authorList>
            <consortium name="NISC Comparative Sequencing Program"/>
            <person name="Wegmann U."/>
            <person name="Louis P."/>
            <person name="Goesmann A."/>
            <person name="Henrissat B."/>
            <person name="Duncan S.H."/>
            <person name="Flint H.J."/>
        </authorList>
    </citation>
    <scope>NUCLEOTIDE SEQUENCE</scope>
    <source>
        <strain evidence="1">CGMCC 1.12707</strain>
    </source>
</reference>
<dbReference type="Proteomes" id="UP000184120">
    <property type="component" value="Unassembled WGS sequence"/>
</dbReference>
<dbReference type="EMBL" id="BMFL01000002">
    <property type="protein sequence ID" value="GGE89394.1"/>
    <property type="molecule type" value="Genomic_DNA"/>
</dbReference>
<dbReference type="Proteomes" id="UP000650994">
    <property type="component" value="Unassembled WGS sequence"/>
</dbReference>
<protein>
    <submittedName>
        <fullName evidence="2">Uncharacterized protein</fullName>
    </submittedName>
</protein>
<dbReference type="EMBL" id="FRBH01000004">
    <property type="protein sequence ID" value="SHK87272.1"/>
    <property type="molecule type" value="Genomic_DNA"/>
</dbReference>
<accession>A0A1M6W0H3</accession>
<proteinExistence type="predicted"/>
<reference evidence="1" key="5">
    <citation type="submission" date="2024-05" db="EMBL/GenBank/DDBJ databases">
        <authorList>
            <person name="Sun Q."/>
            <person name="Zhou Y."/>
        </authorList>
    </citation>
    <scope>NUCLEOTIDE SEQUENCE</scope>
    <source>
        <strain evidence="1">CGMCC 1.12707</strain>
    </source>
</reference>
<evidence type="ECO:0000313" key="1">
    <source>
        <dbReference type="EMBL" id="GGE89394.1"/>
    </source>
</evidence>
<organism evidence="2 3">
    <name type="scientific">Chishuiella changwenlii</name>
    <dbReference type="NCBI Taxonomy" id="1434701"/>
    <lineage>
        <taxon>Bacteria</taxon>
        <taxon>Pseudomonadati</taxon>
        <taxon>Bacteroidota</taxon>
        <taxon>Flavobacteriia</taxon>
        <taxon>Flavobacteriales</taxon>
        <taxon>Weeksellaceae</taxon>
        <taxon>Chishuiella</taxon>
    </lineage>
</organism>
<evidence type="ECO:0000313" key="3">
    <source>
        <dbReference type="Proteomes" id="UP000184120"/>
    </source>
</evidence>
<evidence type="ECO:0000313" key="2">
    <source>
        <dbReference type="EMBL" id="SHK87272.1"/>
    </source>
</evidence>
<dbReference type="RefSeq" id="WP_072930555.1">
    <property type="nucleotide sequence ID" value="NZ_BMFL01000002.1"/>
</dbReference>
<keyword evidence="4" id="KW-1185">Reference proteome</keyword>
<reference evidence="4" key="4">
    <citation type="journal article" date="2019" name="Int. J. Syst. Evol. Microbiol.">
        <title>The Global Catalogue of Microorganisms (GCM) 10K type strain sequencing project: providing services to taxonomists for standard genome sequencing and annotation.</title>
        <authorList>
            <consortium name="The Broad Institute Genomics Platform"/>
            <consortium name="The Broad Institute Genome Sequencing Center for Infectious Disease"/>
            <person name="Wu L."/>
            <person name="Ma J."/>
        </authorList>
    </citation>
    <scope>NUCLEOTIDE SEQUENCE [LARGE SCALE GENOMIC DNA]</scope>
    <source>
        <strain evidence="4">CGMCC 1.12707</strain>
    </source>
</reference>
<evidence type="ECO:0000313" key="4">
    <source>
        <dbReference type="Proteomes" id="UP000650994"/>
    </source>
</evidence>
<dbReference type="AlphaFoldDB" id="A0A1M6W0H3"/>
<name>A0A1M6W0H3_9FLAO</name>
<dbReference type="OrthoDB" id="1274971at2"/>
<reference evidence="2" key="2">
    <citation type="submission" date="2016-11" db="EMBL/GenBank/DDBJ databases">
        <authorList>
            <person name="Jaros S."/>
            <person name="Januszkiewicz K."/>
            <person name="Wedrychowicz H."/>
        </authorList>
    </citation>
    <scope>NUCLEOTIDE SEQUENCE [LARGE SCALE GENOMIC DNA]</scope>
    <source>
        <strain evidence="2">DSM 27989</strain>
    </source>
</reference>
<sequence length="75" mass="9224">MAYNRRNYLNKVLKVQQITLEHRAKGLYFKEIFYLYIENEFNICQRTYENYLGVNVKKQLKDLQEKDNVNQVKLF</sequence>
<reference evidence="3" key="3">
    <citation type="submission" date="2016-11" db="EMBL/GenBank/DDBJ databases">
        <authorList>
            <person name="Varghese N."/>
            <person name="Submissions S."/>
        </authorList>
    </citation>
    <scope>NUCLEOTIDE SEQUENCE [LARGE SCALE GENOMIC DNA]</scope>
    <source>
        <strain evidence="3">DSM 27989</strain>
    </source>
</reference>
<gene>
    <name evidence="1" type="ORF">GCM10010984_03780</name>
    <name evidence="2" type="ORF">SAMN05443634_104113</name>
</gene>